<name>A0A3M0G0Q9_9ACTN</name>
<dbReference type="PANTHER" id="PTHR35339:SF4">
    <property type="entry name" value="LINALOOL DEHYDRATASE_ISOMERASE DOMAIN-CONTAINING PROTEIN"/>
    <property type="match status" value="1"/>
</dbReference>
<comment type="caution">
    <text evidence="2">The sequence shown here is derived from an EMBL/GenBank/DDBJ whole genome shotgun (WGS) entry which is preliminary data.</text>
</comment>
<evidence type="ECO:0000259" key="1">
    <source>
        <dbReference type="Pfam" id="PF10022"/>
    </source>
</evidence>
<dbReference type="EMBL" id="REFW01000005">
    <property type="protein sequence ID" value="RMB57777.1"/>
    <property type="molecule type" value="Genomic_DNA"/>
</dbReference>
<sequence length="665" mass="72206">MVEDQLAPFTGWSRRRWAGLADRMLLAVRACASDDHAQIVPPGPHGAFGRDVDGLEGFARTFLLAGFRLAGEGGQDPLGLAQWYSEGLAHGTDPDNSGRWVRPDESGQAKVEAASVALILDMTRPWIWDRLDDRVQQQVVSYLAVVVGDDAYPHNNWRWFRVIVQTFLRSVDGPWSREEIETDLAFHDSFQRPDGWIADGPLRAFDHYGGWALHLYPALWARMSAAEDLAADRLERDRDRLDRYLLDAVRLIGGDGSPLFQGRSLIYRFAAAAPFWVGAISRVPSLSSGVLRRAASGVMAHFAPHLGQEGAASALLSVGWHGSWPAMAQHYSGPSSPYWAVKGMLGLSLPPTDPVWTSREEPLPLELSDQLFTIRAPGWLVSGTKADGIVRVINHGTDYGRAGLQAGDAPNYAEFGYSTVTSPRMTAAARTDPVEQSVVLLDPSGRSTHRTGFTTGTIGLSHVGAEVAVGSSVARAHWLTEASEYLDYGPGASGEAVDAAALRTVSVLRGPWEIRLVRIEELPENLSPITGMTLRLGGWAVSGDEPTYQWSNGADVRAGALLGGLRSLVFGAAGFDTAGVRREHDVSPLGGTTLTPWLTAPVTPHQWFAAMLCLDRQTPTRVDARSTLSVPRIALTANAEQLWIRWGEGVESTVELSGLMKTETL</sequence>
<accession>A0A3M0G0Q9</accession>
<protein>
    <submittedName>
        <fullName evidence="2">DUF2264 domain-containing protein</fullName>
    </submittedName>
</protein>
<feature type="domain" description="DUF2264" evidence="1">
    <location>
        <begin position="13"/>
        <end position="363"/>
    </location>
</feature>
<dbReference type="AlphaFoldDB" id="A0A3M0G0Q9"/>
<dbReference type="Proteomes" id="UP000275256">
    <property type="component" value="Unassembled WGS sequence"/>
</dbReference>
<keyword evidence="3" id="KW-1185">Reference proteome</keyword>
<proteinExistence type="predicted"/>
<organism evidence="2 3">
    <name type="scientific">Tessaracoccus antarcticus</name>
    <dbReference type="NCBI Taxonomy" id="2479848"/>
    <lineage>
        <taxon>Bacteria</taxon>
        <taxon>Bacillati</taxon>
        <taxon>Actinomycetota</taxon>
        <taxon>Actinomycetes</taxon>
        <taxon>Propionibacteriales</taxon>
        <taxon>Propionibacteriaceae</taxon>
        <taxon>Tessaracoccus</taxon>
    </lineage>
</organism>
<reference evidence="2 3" key="1">
    <citation type="submission" date="2018-10" db="EMBL/GenBank/DDBJ databases">
        <title>Tessaracoccus antarcticuss sp. nov., isolated from sediment.</title>
        <authorList>
            <person name="Zhou L.Y."/>
            <person name="Du Z.J."/>
        </authorList>
    </citation>
    <scope>NUCLEOTIDE SEQUENCE [LARGE SCALE GENOMIC DNA]</scope>
    <source>
        <strain evidence="2 3">JDX10</strain>
    </source>
</reference>
<dbReference type="RefSeq" id="WP_121902555.1">
    <property type="nucleotide sequence ID" value="NZ_REFW01000005.1"/>
</dbReference>
<dbReference type="OrthoDB" id="9813465at2"/>
<evidence type="ECO:0000313" key="3">
    <source>
        <dbReference type="Proteomes" id="UP000275256"/>
    </source>
</evidence>
<dbReference type="PANTHER" id="PTHR35339">
    <property type="entry name" value="LINALOOL DEHYDRATASE_ISOMERASE DOMAIN-CONTAINING PROTEIN"/>
    <property type="match status" value="1"/>
</dbReference>
<gene>
    <name evidence="2" type="ORF">EAX62_15040</name>
</gene>
<dbReference type="InterPro" id="IPR016624">
    <property type="entry name" value="UCP014753"/>
</dbReference>
<dbReference type="Pfam" id="PF10022">
    <property type="entry name" value="DUF2264"/>
    <property type="match status" value="1"/>
</dbReference>
<evidence type="ECO:0000313" key="2">
    <source>
        <dbReference type="EMBL" id="RMB57777.1"/>
    </source>
</evidence>
<dbReference type="InterPro" id="IPR049349">
    <property type="entry name" value="DUF2264_N"/>
</dbReference>